<dbReference type="PANTHER" id="PTHR35617:SF3">
    <property type="entry name" value="CORE-BINDING (CB) DOMAIN-CONTAINING PROTEIN"/>
    <property type="match status" value="1"/>
</dbReference>
<reference evidence="2 3" key="1">
    <citation type="submission" date="2020-12" db="EMBL/GenBank/DDBJ databases">
        <title>Metabolic potential, ecology and presence of endohyphal bacteria is reflected in genomic diversity of Mucoromycotina.</title>
        <authorList>
            <person name="Muszewska A."/>
            <person name="Okrasinska A."/>
            <person name="Steczkiewicz K."/>
            <person name="Drgas O."/>
            <person name="Orlowska M."/>
            <person name="Perlinska-Lenart U."/>
            <person name="Aleksandrzak-Piekarczyk T."/>
            <person name="Szatraj K."/>
            <person name="Zielenkiewicz U."/>
            <person name="Pilsyk S."/>
            <person name="Malc E."/>
            <person name="Mieczkowski P."/>
            <person name="Kruszewska J.S."/>
            <person name="Biernat P."/>
            <person name="Pawlowska J."/>
        </authorList>
    </citation>
    <scope>NUCLEOTIDE SEQUENCE [LARGE SCALE GENOMIC DNA]</scope>
    <source>
        <strain evidence="2 3">CBS 142.35</strain>
    </source>
</reference>
<gene>
    <name evidence="2" type="ORF">INT45_009816</name>
</gene>
<dbReference type="GO" id="GO:0003677">
    <property type="term" value="F:DNA binding"/>
    <property type="evidence" value="ECO:0007669"/>
    <property type="project" value="InterPro"/>
</dbReference>
<dbReference type="GO" id="GO:0015074">
    <property type="term" value="P:DNA integration"/>
    <property type="evidence" value="ECO:0007669"/>
    <property type="project" value="InterPro"/>
</dbReference>
<dbReference type="OrthoDB" id="2438604at2759"/>
<sequence>MVPNTTPAQQQSSNSTMISSTRRTRRRSDSSTEESSLAFNRMAHKRQRLIMDSGLQDNATNIMLHPSHNHQRTKQYQPIQQRFIKWASHHQINPFTPNLTHLINFLVYGHVHHNWTAGTCANYKSAILDLYDDASIFYNNRNFQQFFIALNEQTIRSFDRPKYDISPLIQHLTKTCFLLAITGFLRPSDIERIDSARTEILNNKLSLIIVKPKEKRRGQPIEKSITIRSHTNPLLCPIKAYINYRDRFCEVPCTRAYPIRHVSRRQVHRFIRHVHNNAQAVGSERISNHIEYMIDLIPRPEYSARPKARALGSTAAIEAGASLDDVLVHGSWFSSSVFDTFYCLSRETATNFTSLTLPMGTTE</sequence>
<evidence type="ECO:0000313" key="3">
    <source>
        <dbReference type="Proteomes" id="UP000646827"/>
    </source>
</evidence>
<dbReference type="Gene3D" id="1.10.443.10">
    <property type="entry name" value="Intergrase catalytic core"/>
    <property type="match status" value="1"/>
</dbReference>
<dbReference type="GO" id="GO:0006310">
    <property type="term" value="P:DNA recombination"/>
    <property type="evidence" value="ECO:0007669"/>
    <property type="project" value="InterPro"/>
</dbReference>
<keyword evidence="3" id="KW-1185">Reference proteome</keyword>
<protein>
    <submittedName>
        <fullName evidence="2">Uncharacterized protein</fullName>
    </submittedName>
</protein>
<dbReference type="PANTHER" id="PTHR35617">
    <property type="entry name" value="PHAGE_INTEGRASE DOMAIN-CONTAINING PROTEIN"/>
    <property type="match status" value="1"/>
</dbReference>
<feature type="region of interest" description="Disordered" evidence="1">
    <location>
        <begin position="1"/>
        <end position="39"/>
    </location>
</feature>
<accession>A0A8H7S6F9</accession>
<dbReference type="AlphaFoldDB" id="A0A8H7S6F9"/>
<dbReference type="EMBL" id="JAEPRB010000085">
    <property type="protein sequence ID" value="KAG2222343.1"/>
    <property type="molecule type" value="Genomic_DNA"/>
</dbReference>
<dbReference type="InterPro" id="IPR013762">
    <property type="entry name" value="Integrase-like_cat_sf"/>
</dbReference>
<comment type="caution">
    <text evidence="2">The sequence shown here is derived from an EMBL/GenBank/DDBJ whole genome shotgun (WGS) entry which is preliminary data.</text>
</comment>
<name>A0A8H7S6F9_9FUNG</name>
<evidence type="ECO:0000256" key="1">
    <source>
        <dbReference type="SAM" id="MobiDB-lite"/>
    </source>
</evidence>
<organism evidence="2 3">
    <name type="scientific">Circinella minor</name>
    <dbReference type="NCBI Taxonomy" id="1195481"/>
    <lineage>
        <taxon>Eukaryota</taxon>
        <taxon>Fungi</taxon>
        <taxon>Fungi incertae sedis</taxon>
        <taxon>Mucoromycota</taxon>
        <taxon>Mucoromycotina</taxon>
        <taxon>Mucoromycetes</taxon>
        <taxon>Mucorales</taxon>
        <taxon>Lichtheimiaceae</taxon>
        <taxon>Circinella</taxon>
    </lineage>
</organism>
<dbReference type="Proteomes" id="UP000646827">
    <property type="component" value="Unassembled WGS sequence"/>
</dbReference>
<evidence type="ECO:0000313" key="2">
    <source>
        <dbReference type="EMBL" id="KAG2222343.1"/>
    </source>
</evidence>
<proteinExistence type="predicted"/>
<feature type="compositionally biased region" description="Polar residues" evidence="1">
    <location>
        <begin position="1"/>
        <end position="11"/>
    </location>
</feature>
<feature type="compositionally biased region" description="Low complexity" evidence="1">
    <location>
        <begin position="12"/>
        <end position="21"/>
    </location>
</feature>